<keyword evidence="1" id="KW-0812">Transmembrane</keyword>
<gene>
    <name evidence="2" type="ORF">UFOVP53_162</name>
</gene>
<reference evidence="2" key="1">
    <citation type="submission" date="2020-04" db="EMBL/GenBank/DDBJ databases">
        <authorList>
            <person name="Chiriac C."/>
            <person name="Salcher M."/>
            <person name="Ghai R."/>
            <person name="Kavagutti S V."/>
        </authorList>
    </citation>
    <scope>NUCLEOTIDE SEQUENCE</scope>
</reference>
<sequence>MSLLLQLVLLIIGVHLLKSKLNVSDEGLTYMVLGGISFSLIKNIALLIITFISGLPLASILVSLLIDSIFTYLLMKQAKLI</sequence>
<accession>A0A6J5KSU2</accession>
<evidence type="ECO:0000313" key="2">
    <source>
        <dbReference type="EMBL" id="CAB4125534.1"/>
    </source>
</evidence>
<protein>
    <submittedName>
        <fullName evidence="2">Uncharacterized protein</fullName>
    </submittedName>
</protein>
<evidence type="ECO:0000256" key="1">
    <source>
        <dbReference type="SAM" id="Phobius"/>
    </source>
</evidence>
<keyword evidence="1" id="KW-0472">Membrane</keyword>
<dbReference type="EMBL" id="LR796189">
    <property type="protein sequence ID" value="CAB4125534.1"/>
    <property type="molecule type" value="Genomic_DNA"/>
</dbReference>
<feature type="transmembrane region" description="Helical" evidence="1">
    <location>
        <begin position="43"/>
        <end position="75"/>
    </location>
</feature>
<organism evidence="2">
    <name type="scientific">uncultured Caudovirales phage</name>
    <dbReference type="NCBI Taxonomy" id="2100421"/>
    <lineage>
        <taxon>Viruses</taxon>
        <taxon>Duplodnaviria</taxon>
        <taxon>Heunggongvirae</taxon>
        <taxon>Uroviricota</taxon>
        <taxon>Caudoviricetes</taxon>
        <taxon>Peduoviridae</taxon>
        <taxon>Maltschvirus</taxon>
        <taxon>Maltschvirus maltsch</taxon>
    </lineage>
</organism>
<name>A0A6J5KSU2_9CAUD</name>
<keyword evidence="1" id="KW-1133">Transmembrane helix</keyword>
<proteinExistence type="predicted"/>